<keyword evidence="2" id="KW-1185">Reference proteome</keyword>
<evidence type="ECO:0000313" key="1">
    <source>
        <dbReference type="EMBL" id="MRU14670.1"/>
    </source>
</evidence>
<gene>
    <name evidence="1" type="ORF">FDP25_04410</name>
</gene>
<reference evidence="1 2" key="1">
    <citation type="submission" date="2019-05" db="EMBL/GenBank/DDBJ databases">
        <title>Roseovarius bejariae sp. nov., a moderately halophylic bacterium isolated from a saline soil in Rambla Salada (Murcia).</title>
        <authorList>
            <person name="Castro D.J."/>
            <person name="Gomez-Altuve A."/>
            <person name="Reina J.C."/>
            <person name="Rodriguez M."/>
            <person name="Sampedro I."/>
            <person name="Llamas I."/>
            <person name="Martinez-Checa F."/>
        </authorList>
    </citation>
    <scope>NUCLEOTIDE SEQUENCE [LARGE SCALE GENOMIC DNA]</scope>
    <source>
        <strain evidence="1 2">A21</strain>
    </source>
</reference>
<proteinExistence type="predicted"/>
<dbReference type="RefSeq" id="WP_154149306.1">
    <property type="nucleotide sequence ID" value="NZ_SZWE01000001.1"/>
</dbReference>
<dbReference type="AlphaFoldDB" id="A0A844CVG9"/>
<comment type="caution">
    <text evidence="1">The sequence shown here is derived from an EMBL/GenBank/DDBJ whole genome shotgun (WGS) entry which is preliminary data.</text>
</comment>
<dbReference type="EMBL" id="SZWE01000001">
    <property type="protein sequence ID" value="MRU14670.1"/>
    <property type="molecule type" value="Genomic_DNA"/>
</dbReference>
<dbReference type="Proteomes" id="UP000564704">
    <property type="component" value="Unassembled WGS sequence"/>
</dbReference>
<organism evidence="1 2">
    <name type="scientific">Roseovarius bejariae</name>
    <dbReference type="NCBI Taxonomy" id="2576383"/>
    <lineage>
        <taxon>Bacteria</taxon>
        <taxon>Pseudomonadati</taxon>
        <taxon>Pseudomonadota</taxon>
        <taxon>Alphaproteobacteria</taxon>
        <taxon>Rhodobacterales</taxon>
        <taxon>Roseobacteraceae</taxon>
        <taxon>Roseovarius</taxon>
    </lineage>
</organism>
<accession>A0A844CVG9</accession>
<evidence type="ECO:0000313" key="2">
    <source>
        <dbReference type="Proteomes" id="UP000564704"/>
    </source>
</evidence>
<sequence length="103" mass="10605">MSAPGLNWVSAEAQAARLGRLAKAGQLVQLGAIKGGQVLHTSSGVGPEFWLLPEGADPDSIAFDSQNAAPIGAALICDGPDPVTTPDALRNRGADITMRIPQF</sequence>
<name>A0A844CVG9_9RHOB</name>
<protein>
    <submittedName>
        <fullName evidence="1">Uncharacterized protein</fullName>
    </submittedName>
</protein>